<evidence type="ECO:0000256" key="1">
    <source>
        <dbReference type="ARBA" id="ARBA00004123"/>
    </source>
</evidence>
<dbReference type="CDD" id="cd22398">
    <property type="entry name" value="KH-I_FUBP_rpt3"/>
    <property type="match status" value="1"/>
</dbReference>
<dbReference type="InterPro" id="IPR015096">
    <property type="entry name" value="FUBP_C"/>
</dbReference>
<dbReference type="OrthoDB" id="5204190at2759"/>
<dbReference type="PROSITE" id="PS50084">
    <property type="entry name" value="KH_TYPE_1"/>
    <property type="match status" value="4"/>
</dbReference>
<dbReference type="InterPro" id="IPR036612">
    <property type="entry name" value="KH_dom_type_1_sf"/>
</dbReference>
<keyword evidence="4" id="KW-0694">RNA-binding</keyword>
<dbReference type="InterPro" id="IPR004087">
    <property type="entry name" value="KH_dom"/>
</dbReference>
<sequence>MNYFFQLRYLYAHLLCPFDFYYKHFIVPNSMSDISVLPTKREKINGTEDMAGMGMGPPVNETLVDAVDIPESQVGLVIGRGGEQIQLIQQQSGCRVQMAGESGSTGYRQCTLQGPRQCIDRAKALIHDVLERNARSALGIQNGNMTTVELSIPGGKCGLIIGKNGETIKGLQEQIGVKMMLIQDNHQVTMGNKPLRISGIPDKVEQAKRIIESLLAGDASTQPNLSQALRAANGPKSIGEVIVPRSSVGVIIGKGGDTIKRLAAETGAKIQFKPDDPSLQERCAIIQGTPEQISRATQLISELVTRSGSGGSQQQETFYMHVPANKTGLVIGKGGDTIKQISGETGAHVELSRDTPPNQNEKVFVIRGTPYQIHHVQHIIRIKVGDIAPGTPLPPFHTGPVTATLTAAPSAVAPLTTVGNPYGPTSHPQSFNAAPAHQVQDPSIWNQYYNQQQAGFAAATANAAPQQTFAGAAQQHYQPMPGGMATAQTPQLQPQLQQVQPHHQAAQQLQQQALAQPQPQLSMQAPTNNAAISNAGGGSAPAINPQTGQPDYSVQWAEYYRTMGMHAQAELIERQIKQNQSVVQHPQQQLYM</sequence>
<keyword evidence="8" id="KW-1185">Reference proteome</keyword>
<keyword evidence="3" id="KW-0539">Nucleus</keyword>
<accession>A0A8S9ZVW6</accession>
<dbReference type="GO" id="GO:0006355">
    <property type="term" value="P:regulation of DNA-templated transcription"/>
    <property type="evidence" value="ECO:0007669"/>
    <property type="project" value="InterPro"/>
</dbReference>
<dbReference type="Gene3D" id="3.30.1370.10">
    <property type="entry name" value="K Homology domain, type 1"/>
    <property type="match status" value="4"/>
</dbReference>
<evidence type="ECO:0000259" key="6">
    <source>
        <dbReference type="SMART" id="SM00322"/>
    </source>
</evidence>
<feature type="region of interest" description="Disordered" evidence="5">
    <location>
        <begin position="477"/>
        <end position="549"/>
    </location>
</feature>
<feature type="region of interest" description="Disordered" evidence="5">
    <location>
        <begin position="418"/>
        <end position="438"/>
    </location>
</feature>
<feature type="domain" description="K Homology" evidence="6">
    <location>
        <begin position="61"/>
        <end position="131"/>
    </location>
</feature>
<dbReference type="SUPFAM" id="SSF54791">
    <property type="entry name" value="Eukaryotic type KH-domain (KH-domain type I)"/>
    <property type="match status" value="4"/>
</dbReference>
<feature type="compositionally biased region" description="Low complexity" evidence="5">
    <location>
        <begin position="485"/>
        <end position="521"/>
    </location>
</feature>
<dbReference type="PANTHER" id="PTHR10288">
    <property type="entry name" value="KH DOMAIN CONTAINING RNA BINDING PROTEIN"/>
    <property type="match status" value="1"/>
</dbReference>
<reference evidence="7" key="1">
    <citation type="journal article" date="2020" name="Ecol. Evol.">
        <title>Genome structure and content of the rice root-knot nematode (Meloidogyne graminicola).</title>
        <authorList>
            <person name="Phan N.T."/>
            <person name="Danchin E.G.J."/>
            <person name="Klopp C."/>
            <person name="Perfus-Barbeoch L."/>
            <person name="Kozlowski D.K."/>
            <person name="Koutsovoulos G.D."/>
            <person name="Lopez-Roques C."/>
            <person name="Bouchez O."/>
            <person name="Zahm M."/>
            <person name="Besnard G."/>
            <person name="Bellafiore S."/>
        </authorList>
    </citation>
    <scope>NUCLEOTIDE SEQUENCE</scope>
    <source>
        <strain evidence="7">VN-18</strain>
    </source>
</reference>
<evidence type="ECO:0000256" key="3">
    <source>
        <dbReference type="ARBA" id="ARBA00023242"/>
    </source>
</evidence>
<dbReference type="Pfam" id="PF00013">
    <property type="entry name" value="KH_1"/>
    <property type="match status" value="4"/>
</dbReference>
<protein>
    <recommendedName>
        <fullName evidence="6">K Homology domain-containing protein</fullName>
    </recommendedName>
</protein>
<name>A0A8S9ZVW6_9BILA</name>
<comment type="caution">
    <text evidence="7">The sequence shown here is derived from an EMBL/GenBank/DDBJ whole genome shotgun (WGS) entry which is preliminary data.</text>
</comment>
<comment type="subcellular location">
    <subcellularLocation>
        <location evidence="1">Nucleus</location>
    </subcellularLocation>
</comment>
<dbReference type="GO" id="GO:0003723">
    <property type="term" value="F:RNA binding"/>
    <property type="evidence" value="ECO:0007669"/>
    <property type="project" value="UniProtKB-UniRule"/>
</dbReference>
<organism evidence="7 8">
    <name type="scientific">Meloidogyne graminicola</name>
    <dbReference type="NCBI Taxonomy" id="189291"/>
    <lineage>
        <taxon>Eukaryota</taxon>
        <taxon>Metazoa</taxon>
        <taxon>Ecdysozoa</taxon>
        <taxon>Nematoda</taxon>
        <taxon>Chromadorea</taxon>
        <taxon>Rhabditida</taxon>
        <taxon>Tylenchina</taxon>
        <taxon>Tylenchomorpha</taxon>
        <taxon>Tylenchoidea</taxon>
        <taxon>Meloidogynidae</taxon>
        <taxon>Meloidogyninae</taxon>
        <taxon>Meloidogyne</taxon>
    </lineage>
</organism>
<gene>
    <name evidence="7" type="ORF">Mgra_00003221</name>
</gene>
<evidence type="ECO:0000313" key="8">
    <source>
        <dbReference type="Proteomes" id="UP000605970"/>
    </source>
</evidence>
<dbReference type="InterPro" id="IPR004088">
    <property type="entry name" value="KH_dom_type_1"/>
</dbReference>
<feature type="domain" description="K Homology" evidence="6">
    <location>
        <begin position="314"/>
        <end position="385"/>
    </location>
</feature>
<feature type="compositionally biased region" description="Low complexity" evidence="5">
    <location>
        <begin position="528"/>
        <end position="545"/>
    </location>
</feature>
<evidence type="ECO:0000256" key="5">
    <source>
        <dbReference type="SAM" id="MobiDB-lite"/>
    </source>
</evidence>
<evidence type="ECO:0000256" key="2">
    <source>
        <dbReference type="ARBA" id="ARBA00022737"/>
    </source>
</evidence>
<dbReference type="GO" id="GO:0005634">
    <property type="term" value="C:nucleus"/>
    <property type="evidence" value="ECO:0007669"/>
    <property type="project" value="UniProtKB-SubCell"/>
</dbReference>
<feature type="domain" description="K Homology" evidence="6">
    <location>
        <begin position="144"/>
        <end position="216"/>
    </location>
</feature>
<dbReference type="Pfam" id="PF09005">
    <property type="entry name" value="FUBP_C"/>
    <property type="match status" value="1"/>
</dbReference>
<dbReference type="AlphaFoldDB" id="A0A8S9ZVW6"/>
<feature type="domain" description="K Homology" evidence="6">
    <location>
        <begin position="235"/>
        <end position="305"/>
    </location>
</feature>
<dbReference type="EMBL" id="JABEBT010000021">
    <property type="protein sequence ID" value="KAF7637254.1"/>
    <property type="molecule type" value="Genomic_DNA"/>
</dbReference>
<dbReference type="Proteomes" id="UP000605970">
    <property type="component" value="Unassembled WGS sequence"/>
</dbReference>
<keyword evidence="2" id="KW-0677">Repeat</keyword>
<evidence type="ECO:0000256" key="4">
    <source>
        <dbReference type="PROSITE-ProRule" id="PRU00117"/>
    </source>
</evidence>
<evidence type="ECO:0000313" key="7">
    <source>
        <dbReference type="EMBL" id="KAF7637254.1"/>
    </source>
</evidence>
<dbReference type="SMART" id="SM00322">
    <property type="entry name" value="KH"/>
    <property type="match status" value="4"/>
</dbReference>
<proteinExistence type="predicted"/>